<comment type="subcellular location">
    <subcellularLocation>
        <location evidence="1">Nucleus</location>
    </subcellularLocation>
</comment>
<evidence type="ECO:0000313" key="14">
    <source>
        <dbReference type="Proteomes" id="UP000236161"/>
    </source>
</evidence>
<dbReference type="PANTHER" id="PTHR13763:SF9">
    <property type="entry name" value="BRCA1-ASSOCIATED RING DOMAIN PROTEIN 1"/>
    <property type="match status" value="1"/>
</dbReference>
<keyword evidence="7" id="KW-0234">DNA repair</keyword>
<dbReference type="PROSITE" id="PS51805">
    <property type="entry name" value="EPHD"/>
    <property type="match status" value="1"/>
</dbReference>
<keyword evidence="2" id="KW-0479">Metal-binding</keyword>
<dbReference type="AlphaFoldDB" id="A0A2I0A970"/>
<dbReference type="SUPFAM" id="SSF57850">
    <property type="entry name" value="RING/U-box"/>
    <property type="match status" value="1"/>
</dbReference>
<evidence type="ECO:0000256" key="6">
    <source>
        <dbReference type="ARBA" id="ARBA00022833"/>
    </source>
</evidence>
<dbReference type="SMART" id="SM00184">
    <property type="entry name" value="RING"/>
    <property type="match status" value="1"/>
</dbReference>
<dbReference type="GO" id="GO:0005634">
    <property type="term" value="C:nucleus"/>
    <property type="evidence" value="ECO:0007669"/>
    <property type="project" value="UniProtKB-SubCell"/>
</dbReference>
<dbReference type="PROSITE" id="PS00518">
    <property type="entry name" value="ZF_RING_1"/>
    <property type="match status" value="1"/>
</dbReference>
<proteinExistence type="predicted"/>
<evidence type="ECO:0000256" key="8">
    <source>
        <dbReference type="ARBA" id="ARBA00023242"/>
    </source>
</evidence>
<evidence type="ECO:0000256" key="1">
    <source>
        <dbReference type="ARBA" id="ARBA00004123"/>
    </source>
</evidence>
<accession>A0A2I0A970</accession>
<dbReference type="InterPro" id="IPR027370">
    <property type="entry name" value="Znf-RING_euk"/>
</dbReference>
<dbReference type="Pfam" id="PF00533">
    <property type="entry name" value="BRCT"/>
    <property type="match status" value="1"/>
</dbReference>
<dbReference type="Gene3D" id="3.40.50.10190">
    <property type="entry name" value="BRCT domain"/>
    <property type="match status" value="2"/>
</dbReference>
<evidence type="ECO:0000259" key="11">
    <source>
        <dbReference type="PROSITE" id="PS50172"/>
    </source>
</evidence>
<dbReference type="InterPro" id="IPR034732">
    <property type="entry name" value="EPHD"/>
</dbReference>
<dbReference type="GO" id="GO:0008270">
    <property type="term" value="F:zinc ion binding"/>
    <property type="evidence" value="ECO:0007669"/>
    <property type="project" value="UniProtKB-KW"/>
</dbReference>
<dbReference type="Pfam" id="PF13445">
    <property type="entry name" value="zf-RING_UBOX"/>
    <property type="match status" value="1"/>
</dbReference>
<dbReference type="EMBL" id="KZ452009">
    <property type="protein sequence ID" value="PKA52113.1"/>
    <property type="molecule type" value="Genomic_DNA"/>
</dbReference>
<keyword evidence="4" id="KW-0227">DNA damage</keyword>
<organism evidence="13 14">
    <name type="scientific">Apostasia shenzhenica</name>
    <dbReference type="NCBI Taxonomy" id="1088818"/>
    <lineage>
        <taxon>Eukaryota</taxon>
        <taxon>Viridiplantae</taxon>
        <taxon>Streptophyta</taxon>
        <taxon>Embryophyta</taxon>
        <taxon>Tracheophyta</taxon>
        <taxon>Spermatophyta</taxon>
        <taxon>Magnoliopsida</taxon>
        <taxon>Liliopsida</taxon>
        <taxon>Asparagales</taxon>
        <taxon>Orchidaceae</taxon>
        <taxon>Apostasioideae</taxon>
        <taxon>Apostasia</taxon>
    </lineage>
</organism>
<dbReference type="Gene3D" id="3.30.40.10">
    <property type="entry name" value="Zinc/RING finger domain, C3HC4 (zinc finger)"/>
    <property type="match status" value="2"/>
</dbReference>
<dbReference type="OrthoDB" id="2384350at2759"/>
<dbReference type="FunFam" id="3.30.40.10:FF:000310">
    <property type="entry name" value="Breast cancer associated RING 1"/>
    <property type="match status" value="1"/>
</dbReference>
<keyword evidence="8" id="KW-0539">Nucleus</keyword>
<dbReference type="CDD" id="cd17734">
    <property type="entry name" value="BRCT_Bard1_rpt1"/>
    <property type="match status" value="1"/>
</dbReference>
<dbReference type="STRING" id="1088818.A0A2I0A970"/>
<dbReference type="InterPro" id="IPR017907">
    <property type="entry name" value="Znf_RING_CS"/>
</dbReference>
<keyword evidence="6" id="KW-0862">Zinc</keyword>
<dbReference type="Proteomes" id="UP000236161">
    <property type="component" value="Unassembled WGS sequence"/>
</dbReference>
<name>A0A2I0A970_9ASPA</name>
<dbReference type="FunFam" id="3.40.50.10190:FF:000006">
    <property type="entry name" value="Breast cancer type 1 susceptibility protein homolog"/>
    <property type="match status" value="1"/>
</dbReference>
<evidence type="ECO:0000256" key="3">
    <source>
        <dbReference type="ARBA" id="ARBA00022737"/>
    </source>
</evidence>
<dbReference type="GO" id="GO:0045944">
    <property type="term" value="P:positive regulation of transcription by RNA polymerase II"/>
    <property type="evidence" value="ECO:0007669"/>
    <property type="project" value="TreeGrafter"/>
</dbReference>
<keyword evidence="3" id="KW-0677">Repeat</keyword>
<protein>
    <submittedName>
        <fullName evidence="13">Protein breast cancer susceptibility 1-like</fullName>
    </submittedName>
</protein>
<evidence type="ECO:0000313" key="13">
    <source>
        <dbReference type="EMBL" id="PKA52113.1"/>
    </source>
</evidence>
<dbReference type="InterPro" id="IPR001841">
    <property type="entry name" value="Znf_RING"/>
</dbReference>
<dbReference type="InterPro" id="IPR013083">
    <property type="entry name" value="Znf_RING/FYVE/PHD"/>
</dbReference>
<dbReference type="PANTHER" id="PTHR13763">
    <property type="entry name" value="BREAST CANCER TYPE 1 SUSCEPTIBILITY PROTEIN BRCA1"/>
    <property type="match status" value="1"/>
</dbReference>
<dbReference type="GO" id="GO:0004842">
    <property type="term" value="F:ubiquitin-protein transferase activity"/>
    <property type="evidence" value="ECO:0007669"/>
    <property type="project" value="TreeGrafter"/>
</dbReference>
<keyword evidence="14" id="KW-1185">Reference proteome</keyword>
<feature type="domain" description="PHD-type" evidence="12">
    <location>
        <begin position="163"/>
        <end position="283"/>
    </location>
</feature>
<sequence>MVSFDGINRVLNPIVLHLKRMELELNCPICLKLMDQPMLLPCDHMLCNHCIRPSTDDGLSCPFCRCSFVPKDLRSATHVERLLSIYKNMNSAIEGLQQVSSGIPDSSIPFSRTPISSENHTRRMHTHATENEAFIDQMDLSSPCDNGRDSNSDSLDRVDGNIIQTCAFCHSFRTTQASGEMLHYLNGELIPEDKSSQPDVLHVHRSCFEWAPQVYFSGETVMNLEAELSRSSKIKCGSCGLKGAALGCYVQSCRKSFHVPCAYEILECRWDCENFLLLCPVHASRKLPCDRSNSKKSKTNSGTEAEDEAWKSSFCSGRDLVICGSDLSKEDKLLLDKFAKLSGLTVTYQWEQNVTHVIAATNEDGACIRTMKFLMAILNGIWVLSMGWIIACLESGHPVPENNYEITHDVHGCFDGPKNGRIQATQRVASKLFNALAFHFIGFFEPSYKSKLEGLVIAAGGKVLNKSDLLKLSNSPSDSQTEKSFIVYCVDSVVARLEDPDELAVKAGAVLVRHTLFLNAIAAYDLHILTA</sequence>
<dbReference type="PROSITE" id="PS50089">
    <property type="entry name" value="ZF_RING_2"/>
    <property type="match status" value="1"/>
</dbReference>
<dbReference type="PROSITE" id="PS50172">
    <property type="entry name" value="BRCT"/>
    <property type="match status" value="1"/>
</dbReference>
<dbReference type="SUPFAM" id="SSF52113">
    <property type="entry name" value="BRCT domain"/>
    <property type="match status" value="1"/>
</dbReference>
<evidence type="ECO:0000256" key="4">
    <source>
        <dbReference type="ARBA" id="ARBA00022763"/>
    </source>
</evidence>
<evidence type="ECO:0000256" key="7">
    <source>
        <dbReference type="ARBA" id="ARBA00023204"/>
    </source>
</evidence>
<feature type="domain" description="BRCT" evidence="11">
    <location>
        <begin position="310"/>
        <end position="406"/>
    </location>
</feature>
<reference evidence="13 14" key="1">
    <citation type="journal article" date="2017" name="Nature">
        <title>The Apostasia genome and the evolution of orchids.</title>
        <authorList>
            <person name="Zhang G.Q."/>
            <person name="Liu K.W."/>
            <person name="Li Z."/>
            <person name="Lohaus R."/>
            <person name="Hsiao Y.Y."/>
            <person name="Niu S.C."/>
            <person name="Wang J.Y."/>
            <person name="Lin Y.C."/>
            <person name="Xu Q."/>
            <person name="Chen L.J."/>
            <person name="Yoshida K."/>
            <person name="Fujiwara S."/>
            <person name="Wang Z.W."/>
            <person name="Zhang Y.Q."/>
            <person name="Mitsuda N."/>
            <person name="Wang M."/>
            <person name="Liu G.H."/>
            <person name="Pecoraro L."/>
            <person name="Huang H.X."/>
            <person name="Xiao X.J."/>
            <person name="Lin M."/>
            <person name="Wu X.Y."/>
            <person name="Wu W.L."/>
            <person name="Chen Y.Y."/>
            <person name="Chang S.B."/>
            <person name="Sakamoto S."/>
            <person name="Ohme-Takagi M."/>
            <person name="Yagi M."/>
            <person name="Zeng S.J."/>
            <person name="Shen C.Y."/>
            <person name="Yeh C.M."/>
            <person name="Luo Y.B."/>
            <person name="Tsai W.C."/>
            <person name="Van de Peer Y."/>
            <person name="Liu Z.J."/>
        </authorList>
    </citation>
    <scope>NUCLEOTIDE SEQUENCE [LARGE SCALE GENOMIC DNA]</scope>
    <source>
        <strain evidence="14">cv. Shenzhen</strain>
        <tissue evidence="13">Stem</tissue>
    </source>
</reference>
<feature type="domain" description="RING-type" evidence="10">
    <location>
        <begin position="27"/>
        <end position="65"/>
    </location>
</feature>
<evidence type="ECO:0000256" key="5">
    <source>
        <dbReference type="ARBA" id="ARBA00022771"/>
    </source>
</evidence>
<evidence type="ECO:0000256" key="2">
    <source>
        <dbReference type="ARBA" id="ARBA00022723"/>
    </source>
</evidence>
<dbReference type="SMART" id="SM00292">
    <property type="entry name" value="BRCT"/>
    <property type="match status" value="2"/>
</dbReference>
<dbReference type="InterPro" id="IPR036420">
    <property type="entry name" value="BRCT_dom_sf"/>
</dbReference>
<evidence type="ECO:0000259" key="10">
    <source>
        <dbReference type="PROSITE" id="PS50089"/>
    </source>
</evidence>
<evidence type="ECO:0000259" key="12">
    <source>
        <dbReference type="PROSITE" id="PS51805"/>
    </source>
</evidence>
<evidence type="ECO:0000256" key="9">
    <source>
        <dbReference type="PROSITE-ProRule" id="PRU00175"/>
    </source>
</evidence>
<dbReference type="InterPro" id="IPR031099">
    <property type="entry name" value="BRCA1-associated"/>
</dbReference>
<dbReference type="GO" id="GO:0000724">
    <property type="term" value="P:double-strand break repair via homologous recombination"/>
    <property type="evidence" value="ECO:0007669"/>
    <property type="project" value="TreeGrafter"/>
</dbReference>
<keyword evidence="5 9" id="KW-0863">Zinc-finger</keyword>
<dbReference type="InterPro" id="IPR001357">
    <property type="entry name" value="BRCT_dom"/>
</dbReference>
<dbReference type="Pfam" id="PF13771">
    <property type="entry name" value="zf-HC5HC2H"/>
    <property type="match status" value="1"/>
</dbReference>
<gene>
    <name evidence="13" type="primary">BRCA1</name>
    <name evidence="13" type="ORF">AXF42_Ash014050</name>
</gene>